<comment type="caution">
    <text evidence="1">The sequence shown here is derived from an EMBL/GenBank/DDBJ whole genome shotgun (WGS) entry which is preliminary data.</text>
</comment>
<dbReference type="Proteomes" id="UP000037696">
    <property type="component" value="Unassembled WGS sequence"/>
</dbReference>
<gene>
    <name evidence="1" type="ORF">ACN38_g10208</name>
</gene>
<protein>
    <submittedName>
        <fullName evidence="1">Uncharacterized protein</fullName>
    </submittedName>
</protein>
<name>A0A0M8NUE0_9EURO</name>
<reference evidence="1 2" key="1">
    <citation type="submission" date="2015-08" db="EMBL/GenBank/DDBJ databases">
        <title>Genome sequencing of Penicillium nordicum.</title>
        <authorList>
            <person name="Nguyen H.D."/>
            <person name="Seifert K.A."/>
        </authorList>
    </citation>
    <scope>NUCLEOTIDE SEQUENCE [LARGE SCALE GENOMIC DNA]</scope>
    <source>
        <strain evidence="1 2">DAOMC 185683</strain>
    </source>
</reference>
<evidence type="ECO:0000313" key="2">
    <source>
        <dbReference type="Proteomes" id="UP000037696"/>
    </source>
</evidence>
<accession>A0A0M8NUE0</accession>
<keyword evidence="2" id="KW-1185">Reference proteome</keyword>
<dbReference type="AlphaFoldDB" id="A0A0M8NUE0"/>
<organism evidence="1 2">
    <name type="scientific">Penicillium nordicum</name>
    <dbReference type="NCBI Taxonomy" id="229535"/>
    <lineage>
        <taxon>Eukaryota</taxon>
        <taxon>Fungi</taxon>
        <taxon>Dikarya</taxon>
        <taxon>Ascomycota</taxon>
        <taxon>Pezizomycotina</taxon>
        <taxon>Eurotiomycetes</taxon>
        <taxon>Eurotiomycetidae</taxon>
        <taxon>Eurotiales</taxon>
        <taxon>Aspergillaceae</taxon>
        <taxon>Penicillium</taxon>
    </lineage>
</organism>
<dbReference type="EMBL" id="LHQQ01000225">
    <property type="protein sequence ID" value="KOS38978.1"/>
    <property type="molecule type" value="Genomic_DNA"/>
</dbReference>
<proteinExistence type="predicted"/>
<sequence>MQYPEKNRGSLPRRGARTADDLGQILIENVGAKKRGRRELIAMKDQRLMPGASIWSLRPLQQIRQNGVSARRRHRVLSVAVTHYDWLTDTRTQLLAKLPRFVFLLWSTLYSTLKGLAGLRQRTDDVAFPHRAISPISG</sequence>
<evidence type="ECO:0000313" key="1">
    <source>
        <dbReference type="EMBL" id="KOS38978.1"/>
    </source>
</evidence>